<sequence>MPEFVKAYVFLLWVLLLHEYSCVPGCALFNCENQYLLDCQTVTTCGFRAGRPTTTTPVPPPNTAWKPTYAAEIYSRFAGFGELPHFSAFNQHGQPWHVVRSGTGCPSSTFRVLGSAV</sequence>
<evidence type="ECO:0000313" key="2">
    <source>
        <dbReference type="EMBL" id="OWT42502.1"/>
    </source>
</evidence>
<name>A0A219APL5_METCM</name>
<organism evidence="2 3">
    <name type="scientific">Pochonia chlamydosporia 170</name>
    <dbReference type="NCBI Taxonomy" id="1380566"/>
    <lineage>
        <taxon>Eukaryota</taxon>
        <taxon>Fungi</taxon>
        <taxon>Dikarya</taxon>
        <taxon>Ascomycota</taxon>
        <taxon>Pezizomycotina</taxon>
        <taxon>Sordariomycetes</taxon>
        <taxon>Hypocreomycetidae</taxon>
        <taxon>Hypocreales</taxon>
        <taxon>Clavicipitaceae</taxon>
        <taxon>Pochonia</taxon>
    </lineage>
</organism>
<evidence type="ECO:0000256" key="1">
    <source>
        <dbReference type="SAM" id="SignalP"/>
    </source>
</evidence>
<gene>
    <name evidence="2" type="ORF">VFPPC_18585</name>
</gene>
<dbReference type="EMBL" id="LSBJ02000015">
    <property type="protein sequence ID" value="OWT42502.1"/>
    <property type="molecule type" value="Genomic_DNA"/>
</dbReference>
<accession>A0A219APL5</accession>
<dbReference type="Proteomes" id="UP000078397">
    <property type="component" value="Unassembled WGS sequence"/>
</dbReference>
<dbReference type="GeneID" id="33937308"/>
<feature type="chain" id="PRO_5012533041" evidence="1">
    <location>
        <begin position="23"/>
        <end position="117"/>
    </location>
</feature>
<dbReference type="RefSeq" id="XP_022285013.1">
    <property type="nucleotide sequence ID" value="XM_022430172.1"/>
</dbReference>
<keyword evidence="1" id="KW-0732">Signal</keyword>
<dbReference type="AlphaFoldDB" id="A0A219APL5"/>
<proteinExistence type="predicted"/>
<reference evidence="2 3" key="1">
    <citation type="journal article" date="2016" name="PLoS Pathog.">
        <title>Biosynthesis of antibiotic leucinostatins in bio-control fungus Purpureocillium lilacinum and their inhibition on phytophthora revealed by genome mining.</title>
        <authorList>
            <person name="Wang G."/>
            <person name="Liu Z."/>
            <person name="Lin R."/>
            <person name="Li E."/>
            <person name="Mao Z."/>
            <person name="Ling J."/>
            <person name="Yang Y."/>
            <person name="Yin W.B."/>
            <person name="Xie B."/>
        </authorList>
    </citation>
    <scope>NUCLEOTIDE SEQUENCE [LARGE SCALE GENOMIC DNA]</scope>
    <source>
        <strain evidence="2">170</strain>
    </source>
</reference>
<protein>
    <submittedName>
        <fullName evidence="2">Uncharacterized protein</fullName>
    </submittedName>
</protein>
<evidence type="ECO:0000313" key="3">
    <source>
        <dbReference type="Proteomes" id="UP000078397"/>
    </source>
</evidence>
<comment type="caution">
    <text evidence="2">The sequence shown here is derived from an EMBL/GenBank/DDBJ whole genome shotgun (WGS) entry which is preliminary data.</text>
</comment>
<feature type="signal peptide" evidence="1">
    <location>
        <begin position="1"/>
        <end position="22"/>
    </location>
</feature>
<keyword evidence="3" id="KW-1185">Reference proteome</keyword>
<dbReference type="KEGG" id="pchm:VFPPC_18585"/>